<sequence>MSGNELNSKFDFLSAIPVDEYLENARLKEIVTARLFVELDKHADERKRIAIRFDNKELSARPDQHRQGHKPTRNTGKIWLLGPELSGMIDEAVALSRELLSLGYEVHLASRIPLDDRDDLLSTAGFHFHLVRPLEAYGKFITKQSHIIAFYLPLSAGLLLSNLRHVCIIKSLSQLDLPTKPTVHGWNADLWNALCYLPSFIFAVHRAPEGIPAPRKVHPFDIENLIFALGTKAPVLPPPPRIPTVSACMIARDEEGMIEDCLLSLVPVADQVVVNDTGSTDRTPVIAQCFGAECFRTQWEYDFSQSRNASLERAVHEYVLSIDADERVSKESRATFKLELTRNLEAYEVELREVSDTASFNYGYLVRVFKNRPSYRYSGRVHEQIATSIRGPVGRANITLDHVGYNMVVNELKTKRKRNIDLLIRESDGSNLSREYLLFQSGVEMVLSQNYLDGLKCLLEAYRNTPTSAPFRPLTALRIFEAYLALEDFESAHEFGKKAIQEYPGFLEMAERLAQALVDKGEYQEAHNIISTVTQTQSDKSLPQAEGAETYRLELLLAEIAIGLNEKDRALEHACRAIRWLPEFDPAQRFMVMHWPEKACSYLAEVKPKSVRPAVMQCLIQGLPEMAEAIAKSTGDTGSLGEVFLHRKDYHRAAEFLLDSSDSWDRQRGEILAFLGFAQGSAAGKKPEDPVVARVTKGHPCKLGEVATVLRLLDFLLEIRAMDTFFRSVESIRHFERAEFLIGRVVFNKGLYHLAYKFLTASPSKDLQTMTLLADTCYKLGYWNEAASCFETIRESRWLTPLEYVKFISVCIKKGELGKAKEVVSEAADLYPDSTPIREISILIRAHTVSP</sequence>
<dbReference type="Gene3D" id="1.25.40.10">
    <property type="entry name" value="Tetratricopeptide repeat domain"/>
    <property type="match status" value="1"/>
</dbReference>
<reference evidence="2" key="2">
    <citation type="journal article" date="2023" name="Biology">
        <title>Prokaryotic Life Associated with Coal-Fire Gas Vents Revealed by Metagenomics.</title>
        <authorList>
            <person name="Kadnikov V.V."/>
            <person name="Mardanov A.V."/>
            <person name="Beletsky A.V."/>
            <person name="Karnachuk O.V."/>
            <person name="Ravin N.V."/>
        </authorList>
    </citation>
    <scope>NUCLEOTIDE SEQUENCE</scope>
    <source>
        <strain evidence="2">Bu02</strain>
    </source>
</reference>
<dbReference type="SUPFAM" id="SSF53448">
    <property type="entry name" value="Nucleotide-diphospho-sugar transferases"/>
    <property type="match status" value="1"/>
</dbReference>
<dbReference type="AlphaFoldDB" id="A0AAT9LC79"/>
<name>A0AAT9LC79_9FIRM</name>
<accession>A0AAT9LC79</accession>
<dbReference type="PANTHER" id="PTHR43630:SF2">
    <property type="entry name" value="GLYCOSYLTRANSFERASE"/>
    <property type="match status" value="1"/>
</dbReference>
<gene>
    <name evidence="2" type="ORF">IMF26_00875</name>
</gene>
<evidence type="ECO:0000313" key="2">
    <source>
        <dbReference type="EMBL" id="QUL98680.1"/>
    </source>
</evidence>
<organism evidence="2">
    <name type="scientific">Candidatus Fermentithermobacillus carboniphilus</name>
    <dbReference type="NCBI Taxonomy" id="3085328"/>
    <lineage>
        <taxon>Bacteria</taxon>
        <taxon>Bacillati</taxon>
        <taxon>Bacillota</taxon>
        <taxon>Candidatus Fermentithermobacillia</taxon>
        <taxon>Candidatus Fermentithermobacillales</taxon>
        <taxon>Candidatus Fermentithermobacillaceae</taxon>
        <taxon>Candidatus Fermentithermobacillus</taxon>
    </lineage>
</organism>
<dbReference type="PANTHER" id="PTHR43630">
    <property type="entry name" value="POLY-BETA-1,6-N-ACETYL-D-GLUCOSAMINE SYNTHASE"/>
    <property type="match status" value="1"/>
</dbReference>
<dbReference type="KEGG" id="fcz:IMF26_00875"/>
<dbReference type="Pfam" id="PF14559">
    <property type="entry name" value="TPR_19"/>
    <property type="match status" value="1"/>
</dbReference>
<dbReference type="CDD" id="cd02511">
    <property type="entry name" value="Beta4Glucosyltransferase"/>
    <property type="match status" value="1"/>
</dbReference>
<protein>
    <submittedName>
        <fullName evidence="2">Tetratricopeptide repeat protein</fullName>
    </submittedName>
</protein>
<evidence type="ECO:0000259" key="1">
    <source>
        <dbReference type="Pfam" id="PF00535"/>
    </source>
</evidence>
<dbReference type="InterPro" id="IPR011990">
    <property type="entry name" value="TPR-like_helical_dom_sf"/>
</dbReference>
<dbReference type="InterPro" id="IPR001173">
    <property type="entry name" value="Glyco_trans_2-like"/>
</dbReference>
<dbReference type="EMBL" id="CP062796">
    <property type="protein sequence ID" value="QUL98680.1"/>
    <property type="molecule type" value="Genomic_DNA"/>
</dbReference>
<feature type="domain" description="Glycosyltransferase 2-like" evidence="1">
    <location>
        <begin position="246"/>
        <end position="331"/>
    </location>
</feature>
<dbReference type="Pfam" id="PF12895">
    <property type="entry name" value="ANAPC3"/>
    <property type="match status" value="1"/>
</dbReference>
<proteinExistence type="predicted"/>
<reference evidence="2" key="1">
    <citation type="submission" date="2020-10" db="EMBL/GenBank/DDBJ databases">
        <authorList>
            <person name="Kadnikov V."/>
            <person name="Beletsky A.V."/>
            <person name="Mardanov A.V."/>
            <person name="Karnachuk O.V."/>
            <person name="Ravin N.V."/>
        </authorList>
    </citation>
    <scope>NUCLEOTIDE SEQUENCE</scope>
    <source>
        <strain evidence="2">Bu02</strain>
    </source>
</reference>
<dbReference type="SUPFAM" id="SSF48452">
    <property type="entry name" value="TPR-like"/>
    <property type="match status" value="1"/>
</dbReference>
<dbReference type="Pfam" id="PF00535">
    <property type="entry name" value="Glycos_transf_2"/>
    <property type="match status" value="1"/>
</dbReference>
<dbReference type="Gene3D" id="3.90.550.10">
    <property type="entry name" value="Spore Coat Polysaccharide Biosynthesis Protein SpsA, Chain A"/>
    <property type="match status" value="1"/>
</dbReference>
<dbReference type="InterPro" id="IPR029044">
    <property type="entry name" value="Nucleotide-diphossugar_trans"/>
</dbReference>